<feature type="transmembrane region" description="Helical" evidence="11">
    <location>
        <begin position="581"/>
        <end position="607"/>
    </location>
</feature>
<dbReference type="EMBL" id="KZ288489">
    <property type="protein sequence ID" value="PBC25216.1"/>
    <property type="molecule type" value="Genomic_DNA"/>
</dbReference>
<feature type="transmembrane region" description="Helical" evidence="11">
    <location>
        <begin position="627"/>
        <end position="653"/>
    </location>
</feature>
<keyword evidence="10" id="KW-0175">Coiled coil</keyword>
<feature type="transmembrane region" description="Helical" evidence="11">
    <location>
        <begin position="504"/>
        <end position="528"/>
    </location>
</feature>
<dbReference type="InterPro" id="IPR004117">
    <property type="entry name" value="7tm6_olfct_rcpt"/>
</dbReference>
<comment type="subcellular location">
    <subcellularLocation>
        <location evidence="1">Cell membrane</location>
        <topology evidence="1">Multi-pass membrane protein</topology>
    </subcellularLocation>
</comment>
<gene>
    <name evidence="12" type="ORF">APICC_05246</name>
</gene>
<protein>
    <submittedName>
        <fullName evidence="12">Odorant receptor</fullName>
    </submittedName>
</protein>
<evidence type="ECO:0000256" key="8">
    <source>
        <dbReference type="ARBA" id="ARBA00023170"/>
    </source>
</evidence>
<evidence type="ECO:0000256" key="10">
    <source>
        <dbReference type="SAM" id="Coils"/>
    </source>
</evidence>
<keyword evidence="4 11" id="KW-0812">Transmembrane</keyword>
<keyword evidence="6 11" id="KW-1133">Transmembrane helix</keyword>
<dbReference type="GO" id="GO:0004984">
    <property type="term" value="F:olfactory receptor activity"/>
    <property type="evidence" value="ECO:0007669"/>
    <property type="project" value="InterPro"/>
</dbReference>
<feature type="transmembrane region" description="Helical" evidence="11">
    <location>
        <begin position="201"/>
        <end position="226"/>
    </location>
</feature>
<evidence type="ECO:0000256" key="11">
    <source>
        <dbReference type="SAM" id="Phobius"/>
    </source>
</evidence>
<dbReference type="Proteomes" id="UP000242457">
    <property type="component" value="Unassembled WGS sequence"/>
</dbReference>
<feature type="transmembrane region" description="Helical" evidence="11">
    <location>
        <begin position="45"/>
        <end position="71"/>
    </location>
</feature>
<keyword evidence="3" id="KW-0716">Sensory transduction</keyword>
<evidence type="ECO:0000313" key="12">
    <source>
        <dbReference type="EMBL" id="PBC25216.1"/>
    </source>
</evidence>
<keyword evidence="9" id="KW-0807">Transducer</keyword>
<accession>A0A2A3E1T2</accession>
<keyword evidence="5" id="KW-0552">Olfaction</keyword>
<dbReference type="AlphaFoldDB" id="A0A2A3E1T2"/>
<name>A0A2A3E1T2_APICC</name>
<evidence type="ECO:0000256" key="3">
    <source>
        <dbReference type="ARBA" id="ARBA00022606"/>
    </source>
</evidence>
<evidence type="ECO:0000313" key="13">
    <source>
        <dbReference type="Proteomes" id="UP000242457"/>
    </source>
</evidence>
<feature type="transmembrane region" description="Helical" evidence="11">
    <location>
        <begin position="443"/>
        <end position="461"/>
    </location>
</feature>
<keyword evidence="2" id="KW-1003">Cell membrane</keyword>
<evidence type="ECO:0000256" key="4">
    <source>
        <dbReference type="ARBA" id="ARBA00022692"/>
    </source>
</evidence>
<feature type="coiled-coil region" evidence="10">
    <location>
        <begin position="531"/>
        <end position="558"/>
    </location>
</feature>
<dbReference type="GO" id="GO:0005886">
    <property type="term" value="C:plasma membrane"/>
    <property type="evidence" value="ECO:0007669"/>
    <property type="project" value="UniProtKB-SubCell"/>
</dbReference>
<dbReference type="GO" id="GO:0005549">
    <property type="term" value="F:odorant binding"/>
    <property type="evidence" value="ECO:0007669"/>
    <property type="project" value="InterPro"/>
</dbReference>
<proteinExistence type="predicted"/>
<evidence type="ECO:0000256" key="1">
    <source>
        <dbReference type="ARBA" id="ARBA00004651"/>
    </source>
</evidence>
<dbReference type="PANTHER" id="PTHR21137">
    <property type="entry name" value="ODORANT RECEPTOR"/>
    <property type="match status" value="1"/>
</dbReference>
<keyword evidence="7 11" id="KW-0472">Membrane</keyword>
<organism evidence="12 13">
    <name type="scientific">Apis cerana cerana</name>
    <name type="common">Oriental honeybee</name>
    <dbReference type="NCBI Taxonomy" id="94128"/>
    <lineage>
        <taxon>Eukaryota</taxon>
        <taxon>Metazoa</taxon>
        <taxon>Ecdysozoa</taxon>
        <taxon>Arthropoda</taxon>
        <taxon>Hexapoda</taxon>
        <taxon>Insecta</taxon>
        <taxon>Pterygota</taxon>
        <taxon>Neoptera</taxon>
        <taxon>Endopterygota</taxon>
        <taxon>Hymenoptera</taxon>
        <taxon>Apocrita</taxon>
        <taxon>Aculeata</taxon>
        <taxon>Apoidea</taxon>
        <taxon>Anthophila</taxon>
        <taxon>Apidae</taxon>
        <taxon>Apis</taxon>
    </lineage>
</organism>
<feature type="transmembrane region" description="Helical" evidence="11">
    <location>
        <begin position="720"/>
        <end position="738"/>
    </location>
</feature>
<reference evidence="12 13" key="1">
    <citation type="submission" date="2014-07" db="EMBL/GenBank/DDBJ databases">
        <title>Genomic and transcriptomic analysis on Apis cerana provide comprehensive insights into honey bee biology.</title>
        <authorList>
            <person name="Diao Q."/>
            <person name="Sun L."/>
            <person name="Zheng H."/>
            <person name="Zheng H."/>
            <person name="Xu S."/>
            <person name="Wang S."/>
            <person name="Zeng Z."/>
            <person name="Hu F."/>
            <person name="Su S."/>
            <person name="Wu J."/>
        </authorList>
    </citation>
    <scope>NUCLEOTIDE SEQUENCE [LARGE SCALE GENOMIC DNA]</scope>
    <source>
        <tissue evidence="12">Pupae without intestine</tissue>
    </source>
</reference>
<sequence length="946" mass="109371">MTNDINVAKQKFDNLSEYSIKLSRWYLKPLGAWPTSSSTTKMERIISQILIVICWCIILFTVIPGILYIVFVKQDIYVKLKIFGPLSHWCIDGFNYAILLLRKNDILHCIEHLRTDWKLVTRTKDQQVMLKNAKIGHYIAAFCAIFMQVIIFFSCFVLGIFKRSIHVDNKTVELYNLPCPVYKIPFDTDPTIHDIMLGTQFLSAFVISSSASASFTLATTFTYHVLGQLNIMMIWINEFVDRLQKENKDNHINKIGVIVEHHLRILSLIARIERITCPIYFMELFKCMMGMCMPSYYFLAEWSERNIQNLTVYVMVALSMSFNILLVCCIGEILREQCKKVGDMVYMTNWYQLPDKDILNLIMIISRSSVEVKITAGKIITMSIYTFGPLTFCLSALFKYSYLGIKSSELGHCIKHVEKDWKMLQNKDHRVIMSRYAIMGRNLITLCAAFMYTGGLSYHTIMPLFSKRKVENFTIRPLTYPGYEAFLNIQKSSTYEIIYCMHCIYVIVVGNITMAAYSLTAIFITHACGQIKIQTLRLENLKNEKKVLETGIESHLAVVVRNHVQILRFAKNVETTLRELFLVEVIVSTLLMCLLEYYCMVMCQWLLKPIGVWPFVYDRTSRLEQLISIILMAMCFSSLLFIILPSGHHIFFVEKDMHLKVKLLGPVGFCLSSTIKYCYLGMKGVFFEQCIKHVEKDWKMVQDPSYRIIMLKYATISRKLIIMCAVFLYTGGMSYHTVMQFLSKEKVNNNYTFKPLTYLGYDPFFDTQSSPTYEIIFCMHCFAAMIMYSVTTVAYSLAAIFVTHICGQIQIQTTRLQNLVENKDKKNNCDPFALIVHDHVEILRFSKNVEEALREICLAEIIESTIIMCLLEYYCMTCSQIGIISYEINWYKLPAKKAHDLILLISISQYPPKLTAGKIIDLSFNTFSSVVKTSVIYLNLLRTVTD</sequence>
<dbReference type="OrthoDB" id="6617147at2759"/>
<keyword evidence="13" id="KW-1185">Reference proteome</keyword>
<evidence type="ECO:0000256" key="7">
    <source>
        <dbReference type="ARBA" id="ARBA00023136"/>
    </source>
</evidence>
<feature type="transmembrane region" description="Helical" evidence="11">
    <location>
        <begin position="138"/>
        <end position="161"/>
    </location>
</feature>
<dbReference type="PANTHER" id="PTHR21137:SF35">
    <property type="entry name" value="ODORANT RECEPTOR 19A-RELATED"/>
    <property type="match status" value="1"/>
</dbReference>
<dbReference type="GO" id="GO:0007165">
    <property type="term" value="P:signal transduction"/>
    <property type="evidence" value="ECO:0007669"/>
    <property type="project" value="UniProtKB-KW"/>
</dbReference>
<dbReference type="Pfam" id="PF02949">
    <property type="entry name" value="7tm_6"/>
    <property type="match status" value="3"/>
</dbReference>
<evidence type="ECO:0000256" key="6">
    <source>
        <dbReference type="ARBA" id="ARBA00022989"/>
    </source>
</evidence>
<evidence type="ECO:0000256" key="9">
    <source>
        <dbReference type="ARBA" id="ARBA00023224"/>
    </source>
</evidence>
<feature type="transmembrane region" description="Helical" evidence="11">
    <location>
        <begin position="773"/>
        <end position="802"/>
    </location>
</feature>
<evidence type="ECO:0000256" key="2">
    <source>
        <dbReference type="ARBA" id="ARBA00022475"/>
    </source>
</evidence>
<feature type="transmembrane region" description="Helical" evidence="11">
    <location>
        <begin position="279"/>
        <end position="299"/>
    </location>
</feature>
<dbReference type="STRING" id="94128.A0A2A3E1T2"/>
<keyword evidence="8 12" id="KW-0675">Receptor</keyword>
<evidence type="ECO:0000256" key="5">
    <source>
        <dbReference type="ARBA" id="ARBA00022725"/>
    </source>
</evidence>
<feature type="transmembrane region" description="Helical" evidence="11">
    <location>
        <begin position="311"/>
        <end position="334"/>
    </location>
</feature>